<dbReference type="AlphaFoldDB" id="A0A2M8Q7Y2"/>
<feature type="non-terminal residue" evidence="1">
    <location>
        <position position="172"/>
    </location>
</feature>
<feature type="non-terminal residue" evidence="1">
    <location>
        <position position="1"/>
    </location>
</feature>
<organism evidence="1 2">
    <name type="scientific">Candidatus Thermofonsia Clade 3 bacterium</name>
    <dbReference type="NCBI Taxonomy" id="2364212"/>
    <lineage>
        <taxon>Bacteria</taxon>
        <taxon>Bacillati</taxon>
        <taxon>Chloroflexota</taxon>
        <taxon>Candidatus Thermofontia</taxon>
        <taxon>Candidatus Thermofonsia Clade 3</taxon>
    </lineage>
</organism>
<dbReference type="Proteomes" id="UP000230790">
    <property type="component" value="Unassembled WGS sequence"/>
</dbReference>
<sequence>IDIGALIRGVSALLGRNEPSASAFVPGQIMAVWELTGPLKPAALAAAVDGQVLASERLEALALHIALIAVDDERLEASLQSLRDRFPGVVFGRNAFVYPQDAAHDGLGARRYASALIGAGTPQRLARPVHIGVIDGAPDSNLALDVAALTVERLNSADAASDHASAVACVLV</sequence>
<evidence type="ECO:0000313" key="1">
    <source>
        <dbReference type="EMBL" id="PJF45884.1"/>
    </source>
</evidence>
<comment type="caution">
    <text evidence="1">The sequence shown here is derived from an EMBL/GenBank/DDBJ whole genome shotgun (WGS) entry which is preliminary data.</text>
</comment>
<protein>
    <submittedName>
        <fullName evidence="1">Uncharacterized protein</fullName>
    </submittedName>
</protein>
<accession>A0A2M8Q7Y2</accession>
<reference evidence="1 2" key="1">
    <citation type="submission" date="2017-11" db="EMBL/GenBank/DDBJ databases">
        <title>Evolution of Phototrophy in the Chloroflexi Phylum Driven by Horizontal Gene Transfer.</title>
        <authorList>
            <person name="Ward L.M."/>
            <person name="Hemp J."/>
            <person name="Shih P.M."/>
            <person name="Mcglynn S.E."/>
            <person name="Fischer W."/>
        </authorList>
    </citation>
    <scope>NUCLEOTIDE SEQUENCE [LARGE SCALE GENOMIC DNA]</scope>
    <source>
        <strain evidence="1">JP3_7</strain>
    </source>
</reference>
<gene>
    <name evidence="1" type="ORF">CUN48_16615</name>
</gene>
<name>A0A2M8Q7Y2_9CHLR</name>
<dbReference type="EMBL" id="PGTN01000668">
    <property type="protein sequence ID" value="PJF45884.1"/>
    <property type="molecule type" value="Genomic_DNA"/>
</dbReference>
<proteinExistence type="predicted"/>
<evidence type="ECO:0000313" key="2">
    <source>
        <dbReference type="Proteomes" id="UP000230790"/>
    </source>
</evidence>